<evidence type="ECO:0000256" key="5">
    <source>
        <dbReference type="ARBA" id="ARBA00023242"/>
    </source>
</evidence>
<dbReference type="SMART" id="SM00774">
    <property type="entry name" value="WRKY"/>
    <property type="match status" value="1"/>
</dbReference>
<dbReference type="GO" id="GO:0009751">
    <property type="term" value="P:response to salicylic acid"/>
    <property type="evidence" value="ECO:0007669"/>
    <property type="project" value="UniProtKB-ARBA"/>
</dbReference>
<dbReference type="GO" id="GO:0000976">
    <property type="term" value="F:transcription cis-regulatory region binding"/>
    <property type="evidence" value="ECO:0007669"/>
    <property type="project" value="TreeGrafter"/>
</dbReference>
<dbReference type="SUPFAM" id="SSF118290">
    <property type="entry name" value="WRKY DNA-binding domain"/>
    <property type="match status" value="1"/>
</dbReference>
<evidence type="ECO:0000256" key="2">
    <source>
        <dbReference type="ARBA" id="ARBA00023015"/>
    </source>
</evidence>
<dbReference type="EMBL" id="MG149578">
    <property type="protein sequence ID" value="AYU71096.1"/>
    <property type="molecule type" value="mRNA"/>
</dbReference>
<sequence length="309" mass="34091">MESKMGWEQCLISMLARVEEQTKQLEAHLDAPSPSPMCKPLAQKIRSTISTAINMVTEGSQLHGGSDSPRSASDSPRSENSGRAFTDERRELSKKRKTMPKWSSQVRVGSGSGTEAPMDDGYSWRKYGQKDILGAHHPRAYYRCTHRNSRGCPATKQVQRSDEDPFVFDVIYRGEHICLENTQMIPSQHNQLQQLPPPAAALDAELIPSFQTGLHVKTQVIDLEAQDPASSFSFPSTPSSFAPAFVSNTSSPTLGGIADTFGAGQSELAEIFAAATVMEASPRVDMDFGLDQVELDTAFPYDNSNFRWW</sequence>
<comment type="similarity">
    <text evidence="6">Belongs to the WRKY group III family.</text>
</comment>
<dbReference type="FunFam" id="2.20.25.80:FF:000009">
    <property type="entry name" value="WRKY transcription factor 53"/>
    <property type="match status" value="1"/>
</dbReference>
<evidence type="ECO:0000256" key="6">
    <source>
        <dbReference type="ARBA" id="ARBA00060850"/>
    </source>
</evidence>
<evidence type="ECO:0000256" key="7">
    <source>
        <dbReference type="SAM" id="MobiDB-lite"/>
    </source>
</evidence>
<comment type="subcellular location">
    <subcellularLocation>
        <location evidence="1">Nucleus</location>
    </subcellularLocation>
</comment>
<dbReference type="InterPro" id="IPR003657">
    <property type="entry name" value="WRKY_dom"/>
</dbReference>
<dbReference type="GO" id="GO:0010150">
    <property type="term" value="P:leaf senescence"/>
    <property type="evidence" value="ECO:0007669"/>
    <property type="project" value="UniProtKB-ARBA"/>
</dbReference>
<evidence type="ECO:0000256" key="4">
    <source>
        <dbReference type="ARBA" id="ARBA00023163"/>
    </source>
</evidence>
<evidence type="ECO:0000256" key="3">
    <source>
        <dbReference type="ARBA" id="ARBA00023125"/>
    </source>
</evidence>
<evidence type="ECO:0000313" key="9">
    <source>
        <dbReference type="EMBL" id="AYU71096.1"/>
    </source>
</evidence>
<dbReference type="PANTHER" id="PTHR32096">
    <property type="entry name" value="WRKY TRANSCRIPTION FACTOR 30-RELATED-RELATED"/>
    <property type="match status" value="1"/>
</dbReference>
<keyword evidence="4" id="KW-0804">Transcription</keyword>
<feature type="domain" description="WRKY" evidence="8">
    <location>
        <begin position="113"/>
        <end position="176"/>
    </location>
</feature>
<keyword evidence="5" id="KW-0539">Nucleus</keyword>
<dbReference type="InterPro" id="IPR044810">
    <property type="entry name" value="WRKY_plant"/>
</dbReference>
<proteinExistence type="evidence at transcript level"/>
<gene>
    <name evidence="9" type="primary">WRKY30</name>
</gene>
<evidence type="ECO:0000256" key="1">
    <source>
        <dbReference type="ARBA" id="ARBA00004123"/>
    </source>
</evidence>
<feature type="region of interest" description="Disordered" evidence="7">
    <location>
        <begin position="59"/>
        <end position="121"/>
    </location>
</feature>
<dbReference type="GO" id="GO:0003700">
    <property type="term" value="F:DNA-binding transcription factor activity"/>
    <property type="evidence" value="ECO:0007669"/>
    <property type="project" value="InterPro"/>
</dbReference>
<keyword evidence="2" id="KW-0805">Transcription regulation</keyword>
<dbReference type="GO" id="GO:0042542">
    <property type="term" value="P:response to hydrogen peroxide"/>
    <property type="evidence" value="ECO:0007669"/>
    <property type="project" value="UniProtKB-ARBA"/>
</dbReference>
<dbReference type="AlphaFoldDB" id="A0A5K6WEB5"/>
<dbReference type="Pfam" id="PF03106">
    <property type="entry name" value="WRKY"/>
    <property type="match status" value="1"/>
</dbReference>
<evidence type="ECO:0000259" key="8">
    <source>
        <dbReference type="PROSITE" id="PS50811"/>
    </source>
</evidence>
<keyword evidence="3" id="KW-0238">DNA-binding</keyword>
<reference evidence="9" key="1">
    <citation type="submission" date="2017-10" db="EMBL/GenBank/DDBJ databases">
        <title>Ectopic Expression of the Wild lily WRKY Transcription Factor LrWRKY75 in Arabidopsis thaliana Enhances Resistance to Botrytis cinerea by Regulating Defense-Related Genes in Jasmonate and Salicylate Signaling Pathways.</title>
        <authorList>
            <person name="Cui Q."/>
        </authorList>
    </citation>
    <scope>NUCLEOTIDE SEQUENCE</scope>
</reference>
<protein>
    <submittedName>
        <fullName evidence="9">Transcription factor WRKY30</fullName>
    </submittedName>
</protein>
<dbReference type="Gene3D" id="2.20.25.80">
    <property type="entry name" value="WRKY domain"/>
    <property type="match status" value="1"/>
</dbReference>
<dbReference type="GO" id="GO:0010193">
    <property type="term" value="P:response to ozone"/>
    <property type="evidence" value="ECO:0007669"/>
    <property type="project" value="UniProtKB-ARBA"/>
</dbReference>
<dbReference type="GO" id="GO:0005634">
    <property type="term" value="C:nucleus"/>
    <property type="evidence" value="ECO:0007669"/>
    <property type="project" value="UniProtKB-SubCell"/>
</dbReference>
<accession>A0A5K6WEB5</accession>
<organism evidence="9">
    <name type="scientific">Lilium regale</name>
    <name type="common">Regal lily</name>
    <dbReference type="NCBI Taxonomy" id="82328"/>
    <lineage>
        <taxon>Eukaryota</taxon>
        <taxon>Viridiplantae</taxon>
        <taxon>Streptophyta</taxon>
        <taxon>Embryophyta</taxon>
        <taxon>Tracheophyta</taxon>
        <taxon>Spermatophyta</taxon>
        <taxon>Magnoliopsida</taxon>
        <taxon>Liliopsida</taxon>
        <taxon>Liliales</taxon>
        <taxon>Liliaceae</taxon>
        <taxon>Lilium</taxon>
    </lineage>
</organism>
<feature type="compositionally biased region" description="Low complexity" evidence="7">
    <location>
        <begin position="64"/>
        <end position="75"/>
    </location>
</feature>
<dbReference type="InterPro" id="IPR036576">
    <property type="entry name" value="WRKY_dom_sf"/>
</dbReference>
<dbReference type="PANTHER" id="PTHR32096:SF146">
    <property type="entry name" value="WRKY TRANSCRIPTION FACTOR 19-RELATED"/>
    <property type="match status" value="1"/>
</dbReference>
<name>A0A5K6WEB5_LILRE</name>
<dbReference type="PROSITE" id="PS50811">
    <property type="entry name" value="WRKY"/>
    <property type="match status" value="1"/>
</dbReference>